<protein>
    <submittedName>
        <fullName evidence="2">Uncharacterized protein</fullName>
    </submittedName>
</protein>
<sequence>MRAGSAITGGEESETSDQTLPEGITHDLAGMWRGHGGGTETANCCDRAEEQELFLVGLSGWWGRTFIYILKLVK</sequence>
<keyword evidence="3" id="KW-1185">Reference proteome</keyword>
<proteinExistence type="predicted"/>
<evidence type="ECO:0000313" key="3">
    <source>
        <dbReference type="Proteomes" id="UP000314294"/>
    </source>
</evidence>
<dbReference type="AlphaFoldDB" id="A0A4Z2EYA1"/>
<dbReference type="EMBL" id="SRLO01002148">
    <property type="protein sequence ID" value="TNN33733.1"/>
    <property type="molecule type" value="Genomic_DNA"/>
</dbReference>
<evidence type="ECO:0000313" key="2">
    <source>
        <dbReference type="EMBL" id="TNN33733.1"/>
    </source>
</evidence>
<reference evidence="2 3" key="1">
    <citation type="submission" date="2019-03" db="EMBL/GenBank/DDBJ databases">
        <title>First draft genome of Liparis tanakae, snailfish: a comprehensive survey of snailfish specific genes.</title>
        <authorList>
            <person name="Kim W."/>
            <person name="Song I."/>
            <person name="Jeong J.-H."/>
            <person name="Kim D."/>
            <person name="Kim S."/>
            <person name="Ryu S."/>
            <person name="Song J.Y."/>
            <person name="Lee S.K."/>
        </authorList>
    </citation>
    <scope>NUCLEOTIDE SEQUENCE [LARGE SCALE GENOMIC DNA]</scope>
    <source>
        <tissue evidence="2">Muscle</tissue>
    </source>
</reference>
<accession>A0A4Z2EYA1</accession>
<evidence type="ECO:0000256" key="1">
    <source>
        <dbReference type="SAM" id="MobiDB-lite"/>
    </source>
</evidence>
<dbReference type="Proteomes" id="UP000314294">
    <property type="component" value="Unassembled WGS sequence"/>
</dbReference>
<organism evidence="2 3">
    <name type="scientific">Liparis tanakae</name>
    <name type="common">Tanaka's snailfish</name>
    <dbReference type="NCBI Taxonomy" id="230148"/>
    <lineage>
        <taxon>Eukaryota</taxon>
        <taxon>Metazoa</taxon>
        <taxon>Chordata</taxon>
        <taxon>Craniata</taxon>
        <taxon>Vertebrata</taxon>
        <taxon>Euteleostomi</taxon>
        <taxon>Actinopterygii</taxon>
        <taxon>Neopterygii</taxon>
        <taxon>Teleostei</taxon>
        <taxon>Neoteleostei</taxon>
        <taxon>Acanthomorphata</taxon>
        <taxon>Eupercaria</taxon>
        <taxon>Perciformes</taxon>
        <taxon>Cottioidei</taxon>
        <taxon>Cottales</taxon>
        <taxon>Liparidae</taxon>
        <taxon>Liparis</taxon>
    </lineage>
</organism>
<feature type="region of interest" description="Disordered" evidence="1">
    <location>
        <begin position="1"/>
        <end position="23"/>
    </location>
</feature>
<gene>
    <name evidence="2" type="ORF">EYF80_056100</name>
</gene>
<comment type="caution">
    <text evidence="2">The sequence shown here is derived from an EMBL/GenBank/DDBJ whole genome shotgun (WGS) entry which is preliminary data.</text>
</comment>
<name>A0A4Z2EYA1_9TELE</name>